<dbReference type="Gene3D" id="3.40.50.1240">
    <property type="entry name" value="Phosphoglycerate mutase-like"/>
    <property type="match status" value="1"/>
</dbReference>
<dbReference type="InterPro" id="IPR017578">
    <property type="entry name" value="Ribazole_CobC"/>
</dbReference>
<keyword evidence="3" id="KW-0413">Isomerase</keyword>
<feature type="active site" description="Tele-phosphohistidine intermediate" evidence="5">
    <location>
        <position position="10"/>
    </location>
</feature>
<dbReference type="AlphaFoldDB" id="A0A2L2XLN9"/>
<accession>A0A2L2XLN9</accession>
<dbReference type="CDD" id="cd07067">
    <property type="entry name" value="HP_PGM_like"/>
    <property type="match status" value="1"/>
</dbReference>
<comment type="caution">
    <text evidence="7">The sequence shown here is derived from an EMBL/GenBank/DDBJ whole genome shotgun (WGS) entry which is preliminary data.</text>
</comment>
<dbReference type="RefSeq" id="WP_104373303.1">
    <property type="nucleotide sequence ID" value="NZ_BFAV01000157.1"/>
</dbReference>
<dbReference type="GO" id="GO:0009236">
    <property type="term" value="P:cobalamin biosynthetic process"/>
    <property type="evidence" value="ECO:0007669"/>
    <property type="project" value="UniProtKB-UniRule"/>
</dbReference>
<keyword evidence="8" id="KW-1185">Reference proteome</keyword>
<dbReference type="SMART" id="SM00855">
    <property type="entry name" value="PGAM"/>
    <property type="match status" value="1"/>
</dbReference>
<dbReference type="EC" id="3.1.3.73" evidence="4"/>
<dbReference type="PIRSF" id="PIRSF000709">
    <property type="entry name" value="6PFK_2-Ptase"/>
    <property type="match status" value="1"/>
</dbReference>
<dbReference type="Pfam" id="PF00300">
    <property type="entry name" value="His_Phos_1"/>
    <property type="match status" value="1"/>
</dbReference>
<evidence type="ECO:0000256" key="3">
    <source>
        <dbReference type="ARBA" id="ARBA00023235"/>
    </source>
</evidence>
<dbReference type="InterPro" id="IPR029033">
    <property type="entry name" value="His_PPase_superfam"/>
</dbReference>
<evidence type="ECO:0000313" key="7">
    <source>
        <dbReference type="EMBL" id="GBF35216.1"/>
    </source>
</evidence>
<evidence type="ECO:0000256" key="1">
    <source>
        <dbReference type="ARBA" id="ARBA00006717"/>
    </source>
</evidence>
<dbReference type="NCBIfam" id="TIGR03162">
    <property type="entry name" value="ribazole_cobC"/>
    <property type="match status" value="1"/>
</dbReference>
<feature type="active site" description="Proton donor/acceptor" evidence="5">
    <location>
        <position position="83"/>
    </location>
</feature>
<organism evidence="7 8">
    <name type="scientific">Desulfocucumis palustris</name>
    <dbReference type="NCBI Taxonomy" id="1898651"/>
    <lineage>
        <taxon>Bacteria</taxon>
        <taxon>Bacillati</taxon>
        <taxon>Bacillota</taxon>
        <taxon>Clostridia</taxon>
        <taxon>Eubacteriales</taxon>
        <taxon>Desulfocucumaceae</taxon>
        <taxon>Desulfocucumis</taxon>
    </lineage>
</organism>
<evidence type="ECO:0000313" key="8">
    <source>
        <dbReference type="Proteomes" id="UP000239549"/>
    </source>
</evidence>
<evidence type="ECO:0000256" key="5">
    <source>
        <dbReference type="PIRSR" id="PIRSR613078-1"/>
    </source>
</evidence>
<feature type="binding site" evidence="6">
    <location>
        <position position="59"/>
    </location>
    <ligand>
        <name>substrate</name>
    </ligand>
</feature>
<dbReference type="GO" id="GO:0043755">
    <property type="term" value="F:alpha-ribazole phosphatase activity"/>
    <property type="evidence" value="ECO:0007669"/>
    <property type="project" value="UniProtKB-UniRule"/>
</dbReference>
<sequence length="202" mass="22563">MNRFIYLIRHGELQTGGGKRFVGQIDLPLADAGIKQAGSLALELSRVRLTEIFCSDLSRSMETGKIIGEKHKLIPRAVPELREISLGDWEGRAFDEIKRKYPREFKSRGKDIANYRPPGGESFADCSARAVEAFNKIAALYRGNILIVGHAGVNRLILCHLLGMPLENIFRIGQDYGCLNVIFQGEQGFQVKLMNRIFMGPG</sequence>
<name>A0A2L2XLN9_9FIRM</name>
<dbReference type="PANTHER" id="PTHR11931">
    <property type="entry name" value="PHOSPHOGLYCERATE MUTASE"/>
    <property type="match status" value="1"/>
</dbReference>
<reference evidence="8" key="1">
    <citation type="submission" date="2018-02" db="EMBL/GenBank/DDBJ databases">
        <title>Genome sequence of Desulfocucumis palustris strain NAW-5.</title>
        <authorList>
            <person name="Watanabe M."/>
            <person name="Kojima H."/>
            <person name="Fukui M."/>
        </authorList>
    </citation>
    <scope>NUCLEOTIDE SEQUENCE [LARGE SCALE GENOMIC DNA]</scope>
    <source>
        <strain evidence="8">NAW-5</strain>
    </source>
</reference>
<gene>
    <name evidence="7" type="ORF">DCCM_4339</name>
</gene>
<comment type="similarity">
    <text evidence="1">Belongs to the phosphoglycerate mutase family. BPG-dependent PGAM subfamily.</text>
</comment>
<dbReference type="Proteomes" id="UP000239549">
    <property type="component" value="Unassembled WGS sequence"/>
</dbReference>
<dbReference type="GO" id="GO:0006096">
    <property type="term" value="P:glycolytic process"/>
    <property type="evidence" value="ECO:0007669"/>
    <property type="project" value="UniProtKB-KW"/>
</dbReference>
<evidence type="ECO:0000256" key="6">
    <source>
        <dbReference type="PIRSR" id="PIRSR613078-2"/>
    </source>
</evidence>
<dbReference type="SUPFAM" id="SSF53254">
    <property type="entry name" value="Phosphoglycerate mutase-like"/>
    <property type="match status" value="1"/>
</dbReference>
<evidence type="ECO:0000256" key="2">
    <source>
        <dbReference type="ARBA" id="ARBA00023152"/>
    </source>
</evidence>
<dbReference type="GO" id="GO:0016868">
    <property type="term" value="F:intramolecular phosphotransferase activity"/>
    <property type="evidence" value="ECO:0007669"/>
    <property type="project" value="InterPro"/>
</dbReference>
<dbReference type="OrthoDB" id="9781415at2"/>
<dbReference type="InterPro" id="IPR013078">
    <property type="entry name" value="His_Pase_superF_clade-1"/>
</dbReference>
<proteinExistence type="inferred from homology"/>
<protein>
    <recommendedName>
        <fullName evidence="4">Alpha-ribazole phosphatase</fullName>
        <ecNumber evidence="4">3.1.3.73</ecNumber>
    </recommendedName>
</protein>
<keyword evidence="2" id="KW-0324">Glycolysis</keyword>
<evidence type="ECO:0000256" key="4">
    <source>
        <dbReference type="NCBIfam" id="TIGR03162"/>
    </source>
</evidence>
<dbReference type="EMBL" id="BFAV01000157">
    <property type="protein sequence ID" value="GBF35216.1"/>
    <property type="molecule type" value="Genomic_DNA"/>
</dbReference>
<dbReference type="InterPro" id="IPR005952">
    <property type="entry name" value="Phosphogly_mut1"/>
</dbReference>